<keyword evidence="2 5" id="KW-0812">Transmembrane</keyword>
<feature type="transmembrane region" description="Helical" evidence="5">
    <location>
        <begin position="6"/>
        <end position="25"/>
    </location>
</feature>
<evidence type="ECO:0000256" key="4">
    <source>
        <dbReference type="ARBA" id="ARBA00023136"/>
    </source>
</evidence>
<evidence type="ECO:0000256" key="2">
    <source>
        <dbReference type="ARBA" id="ARBA00022692"/>
    </source>
</evidence>
<evidence type="ECO:0000256" key="1">
    <source>
        <dbReference type="ARBA" id="ARBA00004370"/>
    </source>
</evidence>
<protein>
    <submittedName>
        <fullName evidence="7">Fatty acid hydroxylase family (Carotene hydroxylase/sterol desaturase)</fullName>
    </submittedName>
</protein>
<comment type="subcellular location">
    <subcellularLocation>
        <location evidence="1">Membrane</location>
    </subcellularLocation>
</comment>
<dbReference type="GO" id="GO:0016020">
    <property type="term" value="C:membrane"/>
    <property type="evidence" value="ECO:0007669"/>
    <property type="project" value="UniProtKB-SubCell"/>
</dbReference>
<dbReference type="InterPro" id="IPR050307">
    <property type="entry name" value="Sterol_Desaturase_Related"/>
</dbReference>
<dbReference type="GO" id="GO:0008610">
    <property type="term" value="P:lipid biosynthetic process"/>
    <property type="evidence" value="ECO:0007669"/>
    <property type="project" value="InterPro"/>
</dbReference>
<dbReference type="GO" id="GO:0016491">
    <property type="term" value="F:oxidoreductase activity"/>
    <property type="evidence" value="ECO:0007669"/>
    <property type="project" value="InterPro"/>
</dbReference>
<dbReference type="InterPro" id="IPR006694">
    <property type="entry name" value="Fatty_acid_hydroxylase"/>
</dbReference>
<name>A0A3B0V2F0_9ZZZZ</name>
<sequence length="283" mass="32173">MDYNTKLRIIFFFAILILVAGYEFISPKRRLSVSKAGRWGNNLTIIFLNSLTVRLLFPITALSLAAAAARHNWGLFHYLNLPLWAEIVFAILLLDLIIYLQHLMFHATPLLWRLHMVHHADLDIDVTTGLRFHPIEIIISMLIKMAAVAALGPPISAVLAFEIILNGTAMFNHGNISLPRSFDRLLRLLVVTPDMHRVHHSVSIRETNSNFGFSFPWWDRIFGTYRSQPALGHQGMSIGIAPFRAPEAVTLPRLLIMPFGNKMGRYSLRHIGADPRKMRPKRA</sequence>
<dbReference type="AlphaFoldDB" id="A0A3B0V2F0"/>
<feature type="transmembrane region" description="Helical" evidence="5">
    <location>
        <begin position="46"/>
        <end position="69"/>
    </location>
</feature>
<dbReference type="GO" id="GO:0005506">
    <property type="term" value="F:iron ion binding"/>
    <property type="evidence" value="ECO:0007669"/>
    <property type="project" value="InterPro"/>
</dbReference>
<feature type="transmembrane region" description="Helical" evidence="5">
    <location>
        <begin position="81"/>
        <end position="100"/>
    </location>
</feature>
<gene>
    <name evidence="7" type="ORF">MNBD_DELTA03-1680</name>
</gene>
<evidence type="ECO:0000256" key="5">
    <source>
        <dbReference type="SAM" id="Phobius"/>
    </source>
</evidence>
<dbReference type="EMBL" id="UOEX01000221">
    <property type="protein sequence ID" value="VAW37695.1"/>
    <property type="molecule type" value="Genomic_DNA"/>
</dbReference>
<evidence type="ECO:0000259" key="6">
    <source>
        <dbReference type="Pfam" id="PF04116"/>
    </source>
</evidence>
<evidence type="ECO:0000313" key="7">
    <source>
        <dbReference type="EMBL" id="VAW37695.1"/>
    </source>
</evidence>
<keyword evidence="4 5" id="KW-0472">Membrane</keyword>
<keyword evidence="3 5" id="KW-1133">Transmembrane helix</keyword>
<proteinExistence type="predicted"/>
<evidence type="ECO:0000256" key="3">
    <source>
        <dbReference type="ARBA" id="ARBA00022989"/>
    </source>
</evidence>
<reference evidence="7" key="1">
    <citation type="submission" date="2018-06" db="EMBL/GenBank/DDBJ databases">
        <authorList>
            <person name="Zhirakovskaya E."/>
        </authorList>
    </citation>
    <scope>NUCLEOTIDE SEQUENCE</scope>
</reference>
<accession>A0A3B0V2F0</accession>
<dbReference type="PANTHER" id="PTHR11863">
    <property type="entry name" value="STEROL DESATURASE"/>
    <property type="match status" value="1"/>
</dbReference>
<dbReference type="Pfam" id="PF04116">
    <property type="entry name" value="FA_hydroxylase"/>
    <property type="match status" value="1"/>
</dbReference>
<organism evidence="7">
    <name type="scientific">hydrothermal vent metagenome</name>
    <dbReference type="NCBI Taxonomy" id="652676"/>
    <lineage>
        <taxon>unclassified sequences</taxon>
        <taxon>metagenomes</taxon>
        <taxon>ecological metagenomes</taxon>
    </lineage>
</organism>
<feature type="domain" description="Fatty acid hydroxylase" evidence="6">
    <location>
        <begin position="88"/>
        <end position="224"/>
    </location>
</feature>